<comment type="similarity">
    <text evidence="1">Belongs to the SIS family. PHI subfamily.</text>
</comment>
<reference evidence="3" key="3">
    <citation type="submission" date="2017-10" db="EMBL/GenBank/DDBJ databases">
        <authorList>
            <person name="Vrbovska V."/>
            <person name="Kovarovic V."/>
            <person name="Indrakova A."/>
        </authorList>
    </citation>
    <scope>NUCLEOTIDE SEQUENCE</scope>
    <source>
        <strain evidence="3">CCM 8730</strain>
    </source>
</reference>
<dbReference type="AlphaFoldDB" id="A0A2C6WQV5"/>
<dbReference type="EMBL" id="CP093217">
    <property type="protein sequence ID" value="UQW81200.1"/>
    <property type="molecule type" value="Genomic_DNA"/>
</dbReference>
<keyword evidence="6" id="KW-1185">Reference proteome</keyword>
<evidence type="ECO:0000313" key="6">
    <source>
        <dbReference type="Proteomes" id="UP001056588"/>
    </source>
</evidence>
<protein>
    <submittedName>
        <fullName evidence="3">6-phospho-3-hexuloisomerase</fullName>
    </submittedName>
</protein>
<organism evidence="3 5">
    <name type="scientific">Staphylococcus edaphicus</name>
    <dbReference type="NCBI Taxonomy" id="1955013"/>
    <lineage>
        <taxon>Bacteria</taxon>
        <taxon>Bacillati</taxon>
        <taxon>Bacillota</taxon>
        <taxon>Bacilli</taxon>
        <taxon>Bacillales</taxon>
        <taxon>Staphylococcaceae</taxon>
        <taxon>Staphylococcus</taxon>
    </lineage>
</organism>
<dbReference type="GO" id="GO:1901135">
    <property type="term" value="P:carbohydrate derivative metabolic process"/>
    <property type="evidence" value="ECO:0007669"/>
    <property type="project" value="InterPro"/>
</dbReference>
<dbReference type="Proteomes" id="UP000223828">
    <property type="component" value="Unassembled WGS sequence"/>
</dbReference>
<evidence type="ECO:0000313" key="5">
    <source>
        <dbReference type="Proteomes" id="UP000223828"/>
    </source>
</evidence>
<name>A0A2C6WQV5_9STAP</name>
<feature type="domain" description="SIS" evidence="2">
    <location>
        <begin position="29"/>
        <end position="169"/>
    </location>
</feature>
<dbReference type="Pfam" id="PF01380">
    <property type="entry name" value="SIS"/>
    <property type="match status" value="1"/>
</dbReference>
<dbReference type="EMBL" id="MRZN01000003">
    <property type="protein sequence ID" value="PHK50513.1"/>
    <property type="molecule type" value="Genomic_DNA"/>
</dbReference>
<evidence type="ECO:0000313" key="3">
    <source>
        <dbReference type="EMBL" id="PHK50513.1"/>
    </source>
</evidence>
<dbReference type="PANTHER" id="PTHR43443:SF1">
    <property type="entry name" value="3-HEXULOSE-6-PHOSPHATE ISOMERASE"/>
    <property type="match status" value="1"/>
</dbReference>
<sequence>MAEMTNYRLILDELDRTLAQVRNNEAEAFLGQVVKANQVFVAGKGRSGFVANSFAMRLNQLGKYAHVIGESTTPAITKEDLFVVISGSGSTEHLRILAEKAKSVGAEVVLLTTSPNSDIGKLASAVIELPAGTKYDAEGSSQPLGSLFEQASQILLDSIVLNLMSELNVDEETMQQNHANLE</sequence>
<dbReference type="Proteomes" id="UP001056588">
    <property type="component" value="Chromosome"/>
</dbReference>
<reference evidence="4" key="4">
    <citation type="submission" date="2022-03" db="EMBL/GenBank/DDBJ databases">
        <title>Complete Genome Sequence of Staphylococcus edaphicus strain CCM 8731.</title>
        <authorList>
            <person name="Rimmer C.O."/>
            <person name="Thomas J.C."/>
        </authorList>
    </citation>
    <scope>NUCLEOTIDE SEQUENCE</scope>
    <source>
        <strain evidence="4">CCM 8731</strain>
    </source>
</reference>
<evidence type="ECO:0000313" key="4">
    <source>
        <dbReference type="EMBL" id="UQW81200.1"/>
    </source>
</evidence>
<dbReference type="NCBIfam" id="TIGR03127">
    <property type="entry name" value="RuMP_HxlB"/>
    <property type="match status" value="1"/>
</dbReference>
<dbReference type="InterPro" id="IPR046348">
    <property type="entry name" value="SIS_dom_sf"/>
</dbReference>
<dbReference type="InterPro" id="IPR017552">
    <property type="entry name" value="PHI/rmpB"/>
</dbReference>
<dbReference type="PROSITE" id="PS51464">
    <property type="entry name" value="SIS"/>
    <property type="match status" value="1"/>
</dbReference>
<evidence type="ECO:0000256" key="1">
    <source>
        <dbReference type="ARBA" id="ARBA00009235"/>
    </source>
</evidence>
<reference evidence="3" key="1">
    <citation type="journal article" date="2017" name="Appl. Environ. Microbiol.">
        <title>Staphylococcus edaphicus sp. nov., isolated in Antarctica, harbours mecC gene and genomic islands with suspected role in adaptation to extreme environment.</title>
        <authorList>
            <person name="Pantucek R."/>
            <person name="Sedlacek I."/>
            <person name="Indrakova A."/>
            <person name="Vrbovska V."/>
            <person name="Maslanova I."/>
            <person name="Kovarovic V."/>
            <person name="Svec P."/>
            <person name="Kralova S."/>
            <person name="Kristofova L."/>
            <person name="Keklakova J."/>
            <person name="Petras P."/>
            <person name="Doskar J."/>
        </authorList>
    </citation>
    <scope>NUCLEOTIDE SEQUENCE</scope>
    <source>
        <strain evidence="3">CCM 8730</strain>
    </source>
</reference>
<dbReference type="InterPro" id="IPR001347">
    <property type="entry name" value="SIS_dom"/>
</dbReference>
<dbReference type="Gene3D" id="3.40.50.10490">
    <property type="entry name" value="Glucose-6-phosphate isomerase like protein, domain 1"/>
    <property type="match status" value="1"/>
</dbReference>
<dbReference type="RefSeq" id="WP_099089591.1">
    <property type="nucleotide sequence ID" value="NZ_CP093217.1"/>
</dbReference>
<accession>A0A2C6WQV5</accession>
<gene>
    <name evidence="3" type="primary">hxlB</name>
    <name evidence="3" type="ORF">BTJ66_03425</name>
    <name evidence="4" type="ORF">MNY58_11545</name>
</gene>
<dbReference type="PANTHER" id="PTHR43443">
    <property type="entry name" value="3-HEXULOSE-6-PHOSPHATE ISOMERASE"/>
    <property type="match status" value="1"/>
</dbReference>
<evidence type="ECO:0000259" key="2">
    <source>
        <dbReference type="PROSITE" id="PS51464"/>
    </source>
</evidence>
<dbReference type="GO" id="GO:0097367">
    <property type="term" value="F:carbohydrate derivative binding"/>
    <property type="evidence" value="ECO:0007669"/>
    <property type="project" value="InterPro"/>
</dbReference>
<dbReference type="GO" id="GO:0016853">
    <property type="term" value="F:isomerase activity"/>
    <property type="evidence" value="ECO:0007669"/>
    <property type="project" value="InterPro"/>
</dbReference>
<dbReference type="OrthoDB" id="9797832at2"/>
<dbReference type="SUPFAM" id="SSF53697">
    <property type="entry name" value="SIS domain"/>
    <property type="match status" value="1"/>
</dbReference>
<proteinExistence type="inferred from homology"/>
<dbReference type="CDD" id="cd05005">
    <property type="entry name" value="SIS_PHI"/>
    <property type="match status" value="1"/>
</dbReference>
<reference evidence="5" key="2">
    <citation type="submission" date="2017-10" db="EMBL/GenBank/DDBJ databases">
        <title>Staphylococcus edaphicus sp. nov., isolated in Antarctica, harbouring mecC gene and genomic islands essential in adaptation to extreme environment.</title>
        <authorList>
            <person name="Pantucek R."/>
            <person name="Sedlacek I."/>
            <person name="Indrakova A."/>
            <person name="Vrbovska V."/>
            <person name="Maslanova I."/>
            <person name="Kovarovic V."/>
            <person name="Svec P."/>
            <person name="Kralova S."/>
            <person name="Kristofova L."/>
            <person name="Keklakova J."/>
            <person name="Petras P."/>
            <person name="Doskar J."/>
        </authorList>
    </citation>
    <scope>NUCLEOTIDE SEQUENCE [LARGE SCALE GENOMIC DNA]</scope>
    <source>
        <strain evidence="5">CCM 5085</strain>
    </source>
</reference>